<proteinExistence type="predicted"/>
<evidence type="ECO:0000313" key="3">
    <source>
        <dbReference type="EMBL" id="KAG8561281.1"/>
    </source>
</evidence>
<feature type="compositionally biased region" description="Basic and acidic residues" evidence="1">
    <location>
        <begin position="18"/>
        <end position="35"/>
    </location>
</feature>
<accession>A0AAV7AJ27</accession>
<feature type="compositionally biased region" description="Polar residues" evidence="1">
    <location>
        <begin position="1"/>
        <end position="10"/>
    </location>
</feature>
<evidence type="ECO:0000256" key="1">
    <source>
        <dbReference type="SAM" id="MobiDB-lite"/>
    </source>
</evidence>
<feature type="region of interest" description="Disordered" evidence="1">
    <location>
        <begin position="1"/>
        <end position="35"/>
    </location>
</feature>
<sequence length="111" mass="12854">MTLANFSSKMPPSILRRRTADKADDRTQPRSERRVHFSNPEAIYIHASQHCFSSIQLPLIIGVCILMIMGLILYCHHSQLGSNTFHSSFVVFILRLKHNAAICWNFWKKQQ</sequence>
<name>A0AAV7AJ27_ENGPU</name>
<keyword evidence="2" id="KW-1133">Transmembrane helix</keyword>
<comment type="caution">
    <text evidence="3">The sequence shown here is derived from an EMBL/GenBank/DDBJ whole genome shotgun (WGS) entry which is preliminary data.</text>
</comment>
<reference evidence="3" key="1">
    <citation type="thesis" date="2020" institute="ProQuest LLC" country="789 East Eisenhower Parkway, Ann Arbor, MI, USA">
        <title>Comparative Genomics and Chromosome Evolution.</title>
        <authorList>
            <person name="Mudd A.B."/>
        </authorList>
    </citation>
    <scope>NUCLEOTIDE SEQUENCE</scope>
    <source>
        <strain evidence="3">237g6f4</strain>
        <tissue evidence="3">Blood</tissue>
    </source>
</reference>
<evidence type="ECO:0000256" key="2">
    <source>
        <dbReference type="SAM" id="Phobius"/>
    </source>
</evidence>
<protein>
    <submittedName>
        <fullName evidence="3">Uncharacterized protein</fullName>
    </submittedName>
</protein>
<evidence type="ECO:0000313" key="4">
    <source>
        <dbReference type="Proteomes" id="UP000824782"/>
    </source>
</evidence>
<keyword evidence="2" id="KW-0812">Transmembrane</keyword>
<organism evidence="3 4">
    <name type="scientific">Engystomops pustulosus</name>
    <name type="common">Tungara frog</name>
    <name type="synonym">Physalaemus pustulosus</name>
    <dbReference type="NCBI Taxonomy" id="76066"/>
    <lineage>
        <taxon>Eukaryota</taxon>
        <taxon>Metazoa</taxon>
        <taxon>Chordata</taxon>
        <taxon>Craniata</taxon>
        <taxon>Vertebrata</taxon>
        <taxon>Euteleostomi</taxon>
        <taxon>Amphibia</taxon>
        <taxon>Batrachia</taxon>
        <taxon>Anura</taxon>
        <taxon>Neobatrachia</taxon>
        <taxon>Hyloidea</taxon>
        <taxon>Leptodactylidae</taxon>
        <taxon>Leiuperinae</taxon>
        <taxon>Engystomops</taxon>
    </lineage>
</organism>
<dbReference type="EMBL" id="WNYA01000007">
    <property type="protein sequence ID" value="KAG8561281.1"/>
    <property type="molecule type" value="Genomic_DNA"/>
</dbReference>
<dbReference type="Proteomes" id="UP000824782">
    <property type="component" value="Unassembled WGS sequence"/>
</dbReference>
<gene>
    <name evidence="3" type="ORF">GDO81_015315</name>
</gene>
<dbReference type="AlphaFoldDB" id="A0AAV7AJ27"/>
<feature type="transmembrane region" description="Helical" evidence="2">
    <location>
        <begin position="55"/>
        <end position="74"/>
    </location>
</feature>
<keyword evidence="2" id="KW-0472">Membrane</keyword>
<keyword evidence="4" id="KW-1185">Reference proteome</keyword>